<dbReference type="GO" id="GO:0046933">
    <property type="term" value="F:proton-transporting ATP synthase activity, rotational mechanism"/>
    <property type="evidence" value="ECO:0007669"/>
    <property type="project" value="UniProtKB-UniRule"/>
</dbReference>
<evidence type="ECO:0000256" key="2">
    <source>
        <dbReference type="ARBA" id="ARBA00022448"/>
    </source>
</evidence>
<dbReference type="Proteomes" id="UP000291485">
    <property type="component" value="Unassembled WGS sequence"/>
</dbReference>
<keyword evidence="19" id="KW-1185">Reference proteome</keyword>
<comment type="caution">
    <text evidence="18">The sequence shown here is derived from an EMBL/GenBank/DDBJ whole genome shotgun (WGS) entry which is preliminary data.</text>
</comment>
<evidence type="ECO:0000313" key="18">
    <source>
        <dbReference type="EMBL" id="TCD12570.1"/>
    </source>
</evidence>
<dbReference type="HAMAP" id="MF_01398">
    <property type="entry name" value="ATP_synth_b_bprime"/>
    <property type="match status" value="1"/>
</dbReference>
<dbReference type="CDD" id="cd06503">
    <property type="entry name" value="ATP-synt_Fo_b"/>
    <property type="match status" value="1"/>
</dbReference>
<dbReference type="InterPro" id="IPR002146">
    <property type="entry name" value="ATP_synth_b/b'su_bac/chlpt"/>
</dbReference>
<dbReference type="GO" id="GO:0045259">
    <property type="term" value="C:proton-transporting ATP synthase complex"/>
    <property type="evidence" value="ECO:0007669"/>
    <property type="project" value="UniProtKB-KW"/>
</dbReference>
<evidence type="ECO:0000256" key="12">
    <source>
        <dbReference type="ARBA" id="ARBA00025614"/>
    </source>
</evidence>
<dbReference type="Gene3D" id="1.20.5.620">
    <property type="entry name" value="F1F0 ATP synthase subunit B, membrane domain"/>
    <property type="match status" value="1"/>
</dbReference>
<dbReference type="PANTHER" id="PTHR33445:SF1">
    <property type="entry name" value="ATP SYNTHASE SUBUNIT B"/>
    <property type="match status" value="1"/>
</dbReference>
<proteinExistence type="inferred from homology"/>
<keyword evidence="4 15" id="KW-0138">CF(0)</keyword>
<dbReference type="OrthoDB" id="9795289at2"/>
<evidence type="ECO:0000256" key="6">
    <source>
        <dbReference type="ARBA" id="ARBA00022781"/>
    </source>
</evidence>
<evidence type="ECO:0000313" key="19">
    <source>
        <dbReference type="Proteomes" id="UP000291485"/>
    </source>
</evidence>
<feature type="coiled-coil region" evidence="17">
    <location>
        <begin position="38"/>
        <end position="124"/>
    </location>
</feature>
<keyword evidence="3 15" id="KW-1003">Cell membrane</keyword>
<gene>
    <name evidence="15" type="primary">atpF</name>
    <name evidence="18" type="ORF">EZ449_00550</name>
</gene>
<dbReference type="GO" id="GO:0005886">
    <property type="term" value="C:plasma membrane"/>
    <property type="evidence" value="ECO:0007669"/>
    <property type="project" value="UniProtKB-SubCell"/>
</dbReference>
<dbReference type="InterPro" id="IPR050059">
    <property type="entry name" value="ATP_synthase_B_chain"/>
</dbReference>
<sequence length="165" mass="18627">MNPLVLPSIGLVFWTSIAFICLLIILRKFAWKPILGAIHEREQSIDEALNKAELAKQEMTRLTSQNQDLMQQARAERDEILKEAKTLKDGILNEAKKQAQVEGAKLIEKAKIEIENQKKAALAEVKDQVSSLSLEIAERVLRTQLDDKTKQEALVANLLKDVELN</sequence>
<comment type="function">
    <text evidence="12">Component of the F(0) channel, it forms part of the peripheral stalk, linking F(1) to F(0). The b'-subunit is a diverged and duplicated form of b found in plants and photosynthetic bacteria.</text>
</comment>
<keyword evidence="5 15" id="KW-0812">Transmembrane</keyword>
<dbReference type="NCBIfam" id="NF011041">
    <property type="entry name" value="PRK14471.1"/>
    <property type="match status" value="1"/>
</dbReference>
<keyword evidence="10 15" id="KW-0066">ATP synthesis</keyword>
<dbReference type="NCBIfam" id="TIGR01144">
    <property type="entry name" value="ATP_synt_b"/>
    <property type="match status" value="1"/>
</dbReference>
<organism evidence="18 19">
    <name type="scientific">Pedobacter frigidisoli</name>
    <dbReference type="NCBI Taxonomy" id="2530455"/>
    <lineage>
        <taxon>Bacteria</taxon>
        <taxon>Pseudomonadati</taxon>
        <taxon>Bacteroidota</taxon>
        <taxon>Sphingobacteriia</taxon>
        <taxon>Sphingobacteriales</taxon>
        <taxon>Sphingobacteriaceae</taxon>
        <taxon>Pedobacter</taxon>
    </lineage>
</organism>
<evidence type="ECO:0000256" key="14">
    <source>
        <dbReference type="ARBA" id="ARBA00037847"/>
    </source>
</evidence>
<keyword evidence="2 15" id="KW-0813">Transport</keyword>
<dbReference type="GO" id="GO:0046961">
    <property type="term" value="F:proton-transporting ATPase activity, rotational mechanism"/>
    <property type="evidence" value="ECO:0007669"/>
    <property type="project" value="TreeGrafter"/>
</dbReference>
<evidence type="ECO:0000256" key="9">
    <source>
        <dbReference type="ARBA" id="ARBA00023136"/>
    </source>
</evidence>
<evidence type="ECO:0000256" key="16">
    <source>
        <dbReference type="RuleBase" id="RU003848"/>
    </source>
</evidence>
<evidence type="ECO:0000256" key="10">
    <source>
        <dbReference type="ARBA" id="ARBA00023310"/>
    </source>
</evidence>
<evidence type="ECO:0000256" key="8">
    <source>
        <dbReference type="ARBA" id="ARBA00023065"/>
    </source>
</evidence>
<dbReference type="EMBL" id="SJSN01000001">
    <property type="protein sequence ID" value="TCD12570.1"/>
    <property type="molecule type" value="Genomic_DNA"/>
</dbReference>
<accession>A0A4R0P6K9</accession>
<evidence type="ECO:0000256" key="4">
    <source>
        <dbReference type="ARBA" id="ARBA00022547"/>
    </source>
</evidence>
<dbReference type="InterPro" id="IPR005864">
    <property type="entry name" value="ATP_synth_F0_bsu_bac"/>
</dbReference>
<keyword evidence="17" id="KW-0175">Coiled coil</keyword>
<evidence type="ECO:0000256" key="1">
    <source>
        <dbReference type="ARBA" id="ARBA00005513"/>
    </source>
</evidence>
<dbReference type="InterPro" id="IPR028987">
    <property type="entry name" value="ATP_synth_B-like_membr_sf"/>
</dbReference>
<evidence type="ECO:0000256" key="17">
    <source>
        <dbReference type="SAM" id="Coils"/>
    </source>
</evidence>
<protein>
    <recommendedName>
        <fullName evidence="15">ATP synthase subunit b</fullName>
    </recommendedName>
    <alternativeName>
        <fullName evidence="15">ATP synthase F(0) sector subunit b</fullName>
    </alternativeName>
    <alternativeName>
        <fullName evidence="15">ATPase subunit I</fullName>
    </alternativeName>
    <alternativeName>
        <fullName evidence="15">F-type ATPase subunit b</fullName>
        <shortName evidence="15">F-ATPase subunit b</shortName>
    </alternativeName>
</protein>
<evidence type="ECO:0000256" key="13">
    <source>
        <dbReference type="ARBA" id="ARBA00026054"/>
    </source>
</evidence>
<dbReference type="PANTHER" id="PTHR33445">
    <property type="entry name" value="ATP SYNTHASE SUBUNIT B', CHLOROPLASTIC"/>
    <property type="match status" value="1"/>
</dbReference>
<evidence type="ECO:0000256" key="7">
    <source>
        <dbReference type="ARBA" id="ARBA00022989"/>
    </source>
</evidence>
<comment type="subunit">
    <text evidence="15">F-type ATPases have 2 components, F(1) - the catalytic core - and F(0) - the membrane proton channel. F(1) has five subunits: alpha(3), beta(3), gamma(1), delta(1), epsilon(1). F(0) has three main subunits: a(1), b(2) and c(10-14). The alpha and beta chains form an alternating ring which encloses part of the gamma chain. F(1) is attached to F(0) by a central stalk formed by the gamma and epsilon chains, while a peripheral stalk is formed by the delta and b chains.</text>
</comment>
<evidence type="ECO:0000256" key="15">
    <source>
        <dbReference type="HAMAP-Rule" id="MF_01398"/>
    </source>
</evidence>
<dbReference type="AlphaFoldDB" id="A0A4R0P6K9"/>
<comment type="similarity">
    <text evidence="1 15 16">Belongs to the ATPase B chain family.</text>
</comment>
<keyword evidence="8 15" id="KW-0406">Ion transport</keyword>
<comment type="function">
    <text evidence="11 15">F(1)F(0) ATP synthase produces ATP from ADP in the presence of a proton or sodium gradient. F-type ATPases consist of two structural domains, F(1) containing the extramembraneous catalytic core and F(0) containing the membrane proton channel, linked together by a central stalk and a peripheral stalk. During catalysis, ATP synthesis in the catalytic domain of F(1) is coupled via a rotary mechanism of the central stalk subunits to proton translocation.</text>
</comment>
<comment type="subunit">
    <text evidence="13">F-type ATPases have 2 components, F(1) - the catalytic core - and F(0) - the membrane proton channel. F(1) has five subunits: alpha(3), beta(3), gamma(1), delta(1), epsilon(1). F(0) has four main subunits: a(1), b(2) and c(10-14). The alpha and beta chains form an alternating ring which encloses part of the gamma chain. F(1) is attached to F(0) by a central stalk formed by the gamma and epsilon chains, while a peripheral stalk is formed by the delta and b chains.</text>
</comment>
<dbReference type="GO" id="GO:0012505">
    <property type="term" value="C:endomembrane system"/>
    <property type="evidence" value="ECO:0007669"/>
    <property type="project" value="UniProtKB-SubCell"/>
</dbReference>
<keyword evidence="7 15" id="KW-1133">Transmembrane helix</keyword>
<evidence type="ECO:0000256" key="5">
    <source>
        <dbReference type="ARBA" id="ARBA00022692"/>
    </source>
</evidence>
<name>A0A4R0P6K9_9SPHI</name>
<keyword evidence="6 15" id="KW-0375">Hydrogen ion transport</keyword>
<dbReference type="Pfam" id="PF00430">
    <property type="entry name" value="ATP-synt_B"/>
    <property type="match status" value="1"/>
</dbReference>
<dbReference type="SUPFAM" id="SSF81573">
    <property type="entry name" value="F1F0 ATP synthase subunit B, membrane domain"/>
    <property type="match status" value="1"/>
</dbReference>
<feature type="transmembrane region" description="Helical" evidence="15">
    <location>
        <begin position="6"/>
        <end position="26"/>
    </location>
</feature>
<evidence type="ECO:0000256" key="3">
    <source>
        <dbReference type="ARBA" id="ARBA00022475"/>
    </source>
</evidence>
<comment type="subcellular location">
    <subcellularLocation>
        <location evidence="15">Cell membrane</location>
        <topology evidence="15">Single-pass membrane protein</topology>
    </subcellularLocation>
    <subcellularLocation>
        <location evidence="14">Endomembrane system</location>
        <topology evidence="14">Single-pass membrane protein</topology>
    </subcellularLocation>
</comment>
<dbReference type="RefSeq" id="WP_131556010.1">
    <property type="nucleotide sequence ID" value="NZ_SJSN01000001.1"/>
</dbReference>
<reference evidence="18 19" key="1">
    <citation type="submission" date="2019-02" db="EMBL/GenBank/DDBJ databases">
        <title>Pedobacter sp. RP-3-11 sp. nov., isolated from Arctic soil.</title>
        <authorList>
            <person name="Dahal R.H."/>
        </authorList>
    </citation>
    <scope>NUCLEOTIDE SEQUENCE [LARGE SCALE GENOMIC DNA]</scope>
    <source>
        <strain evidence="18 19">RP-3-11</strain>
    </source>
</reference>
<evidence type="ECO:0000256" key="11">
    <source>
        <dbReference type="ARBA" id="ARBA00025198"/>
    </source>
</evidence>
<keyword evidence="9 15" id="KW-0472">Membrane</keyword>